<feature type="transmembrane region" description="Helical" evidence="1">
    <location>
        <begin position="20"/>
        <end position="41"/>
    </location>
</feature>
<organism evidence="3 4">
    <name type="scientific">Aurantiacibacter aquimixticola</name>
    <dbReference type="NCBI Taxonomy" id="1958945"/>
    <lineage>
        <taxon>Bacteria</taxon>
        <taxon>Pseudomonadati</taxon>
        <taxon>Pseudomonadota</taxon>
        <taxon>Alphaproteobacteria</taxon>
        <taxon>Sphingomonadales</taxon>
        <taxon>Erythrobacteraceae</taxon>
        <taxon>Aurantiacibacter</taxon>
    </lineage>
</organism>
<protein>
    <submittedName>
        <fullName evidence="3">Pilus assembly protein</fullName>
    </submittedName>
</protein>
<reference evidence="3 4" key="1">
    <citation type="journal article" date="2017" name="Int. J. Syst. Evol. Microbiol.">
        <title>Erythrobacter aquimixticola sp. nov., isolated from the junction between the ocean and a freshwater spring.</title>
        <authorList>
            <person name="Park S."/>
            <person name="Jung Y.T."/>
            <person name="Choi S.J."/>
            <person name="Yoon J.H."/>
        </authorList>
    </citation>
    <scope>NUCLEOTIDE SEQUENCE [LARGE SCALE GENOMIC DNA]</scope>
    <source>
        <strain evidence="3 4">JSSK-14</strain>
    </source>
</reference>
<evidence type="ECO:0000256" key="1">
    <source>
        <dbReference type="SAM" id="Phobius"/>
    </source>
</evidence>
<evidence type="ECO:0000313" key="3">
    <source>
        <dbReference type="EMBL" id="RJY08533.1"/>
    </source>
</evidence>
<dbReference type="Proteomes" id="UP000285232">
    <property type="component" value="Unassembled WGS sequence"/>
</dbReference>
<dbReference type="RefSeq" id="WP_120047513.1">
    <property type="nucleotide sequence ID" value="NZ_RAHX01000001.1"/>
</dbReference>
<keyword evidence="1" id="KW-0812">Transmembrane</keyword>
<dbReference type="Pfam" id="PF07811">
    <property type="entry name" value="TadE"/>
    <property type="match status" value="1"/>
</dbReference>
<proteinExistence type="predicted"/>
<name>A0A419RRV4_9SPHN</name>
<keyword evidence="1" id="KW-1133">Transmembrane helix</keyword>
<dbReference type="EMBL" id="RAHX01000001">
    <property type="protein sequence ID" value="RJY08533.1"/>
    <property type="molecule type" value="Genomic_DNA"/>
</dbReference>
<dbReference type="AlphaFoldDB" id="A0A419RRV4"/>
<gene>
    <name evidence="3" type="ORF">D6201_03400</name>
</gene>
<evidence type="ECO:0000313" key="4">
    <source>
        <dbReference type="Proteomes" id="UP000285232"/>
    </source>
</evidence>
<dbReference type="OrthoDB" id="7306064at2"/>
<accession>A0A419RRV4</accession>
<evidence type="ECO:0000259" key="2">
    <source>
        <dbReference type="Pfam" id="PF07811"/>
    </source>
</evidence>
<keyword evidence="1" id="KW-0472">Membrane</keyword>
<feature type="domain" description="TadE-like" evidence="2">
    <location>
        <begin position="17"/>
        <end position="59"/>
    </location>
</feature>
<comment type="caution">
    <text evidence="3">The sequence shown here is derived from an EMBL/GenBank/DDBJ whole genome shotgun (WGS) entry which is preliminary data.</text>
</comment>
<keyword evidence="4" id="KW-1185">Reference proteome</keyword>
<dbReference type="InterPro" id="IPR012495">
    <property type="entry name" value="TadE-like_dom"/>
</dbReference>
<sequence>MTAFKEKFVAMLEDETGATAVEFAMVLIPFLTIVIAGMDVAHHAFMRTQLQGALADAARRASVEDPEFIAAGDTLEDRIKNAVKDQVNIVAPKATYDIEISNFYDFSGIRNPEKLMRDNNENGVFDSWDNDCFQDLNENGQHDSDTGRAGVGGASDVAFYQVTVTVPRLFPAHAYVGVSPKITMQAEIAVRNQPYDNQREPPVVCGE</sequence>